<dbReference type="GO" id="GO:0070403">
    <property type="term" value="F:NAD+ binding"/>
    <property type="evidence" value="ECO:0007669"/>
    <property type="project" value="InterPro"/>
</dbReference>
<feature type="domain" description="3-hydroxyacyl-CoA dehydrogenase NAD binding" evidence="4">
    <location>
        <begin position="7"/>
        <end position="186"/>
    </location>
</feature>
<comment type="caution">
    <text evidence="5">The sequence shown here is derived from an EMBL/GenBank/DDBJ whole genome shotgun (WGS) entry which is preliminary data.</text>
</comment>
<feature type="domain" description="3-hydroxyacyl-CoA dehydrogenase C-terminal" evidence="3">
    <location>
        <begin position="416"/>
        <end position="498"/>
    </location>
</feature>
<dbReference type="GO" id="GO:0016616">
    <property type="term" value="F:oxidoreductase activity, acting on the CH-OH group of donors, NAD or NADP as acceptor"/>
    <property type="evidence" value="ECO:0007669"/>
    <property type="project" value="InterPro"/>
</dbReference>
<evidence type="ECO:0000256" key="2">
    <source>
        <dbReference type="ARBA" id="ARBA00023027"/>
    </source>
</evidence>
<dbReference type="GO" id="GO:0006631">
    <property type="term" value="P:fatty acid metabolic process"/>
    <property type="evidence" value="ECO:0007669"/>
    <property type="project" value="InterPro"/>
</dbReference>
<dbReference type="Proteomes" id="UP000076276">
    <property type="component" value="Unassembled WGS sequence"/>
</dbReference>
<reference evidence="5 6" key="1">
    <citation type="submission" date="2016-03" db="EMBL/GenBank/DDBJ databases">
        <title>Acinetobacter genomospecies 28 strain ANC 4149.</title>
        <authorList>
            <person name="Radolfova-Krizova L."/>
            <person name="Nemec A."/>
        </authorList>
    </citation>
    <scope>NUCLEOTIDE SEQUENCE [LARGE SCALE GENOMIC DNA]</scope>
    <source>
        <strain evidence="5 6">ANC 4149</strain>
    </source>
</reference>
<keyword evidence="6" id="KW-1185">Reference proteome</keyword>
<dbReference type="PANTHER" id="PTHR48075:SF5">
    <property type="entry name" value="3-HYDROXYBUTYRYL-COA DEHYDROGENASE"/>
    <property type="match status" value="1"/>
</dbReference>
<dbReference type="Pfam" id="PF02737">
    <property type="entry name" value="3HCDH_N"/>
    <property type="match status" value="1"/>
</dbReference>
<dbReference type="AlphaFoldDB" id="A0A151XYW0"/>
<accession>A0A151XYW0</accession>
<dbReference type="InterPro" id="IPR013328">
    <property type="entry name" value="6PGD_dom2"/>
</dbReference>
<dbReference type="InterPro" id="IPR008927">
    <property type="entry name" value="6-PGluconate_DH-like_C_sf"/>
</dbReference>
<dbReference type="Gene3D" id="1.10.1040.10">
    <property type="entry name" value="N-(1-d-carboxylethyl)-l-norvaline Dehydrogenase, domain 2"/>
    <property type="match status" value="2"/>
</dbReference>
<name>A0A151XYW0_9GAMM</name>
<proteinExistence type="predicted"/>
<dbReference type="SUPFAM" id="SSF48179">
    <property type="entry name" value="6-phosphogluconate dehydrogenase C-terminal domain-like"/>
    <property type="match status" value="2"/>
</dbReference>
<dbReference type="RefSeq" id="WP_067670918.1">
    <property type="nucleotide sequence ID" value="NZ_CBCSIK010000001.1"/>
</dbReference>
<feature type="domain" description="3-hydroxyacyl-CoA dehydrogenase C-terminal" evidence="3">
    <location>
        <begin position="188"/>
        <end position="285"/>
    </location>
</feature>
<dbReference type="InterPro" id="IPR006176">
    <property type="entry name" value="3-OHacyl-CoA_DH_NAD-bd"/>
</dbReference>
<dbReference type="OrthoDB" id="5389341at2"/>
<keyword evidence="1" id="KW-0560">Oxidoreductase</keyword>
<dbReference type="PANTHER" id="PTHR48075">
    <property type="entry name" value="3-HYDROXYACYL-COA DEHYDROGENASE FAMILY PROTEIN"/>
    <property type="match status" value="1"/>
</dbReference>
<evidence type="ECO:0000259" key="3">
    <source>
        <dbReference type="Pfam" id="PF00725"/>
    </source>
</evidence>
<dbReference type="FunFam" id="3.40.50.720:FF:000009">
    <property type="entry name" value="Fatty oxidation complex, alpha subunit"/>
    <property type="match status" value="1"/>
</dbReference>
<dbReference type="SUPFAM" id="SSF51735">
    <property type="entry name" value="NAD(P)-binding Rossmann-fold domains"/>
    <property type="match status" value="1"/>
</dbReference>
<organism evidence="5 6">
    <name type="scientific">Acinetobacter pragensis</name>
    <dbReference type="NCBI Taxonomy" id="1806892"/>
    <lineage>
        <taxon>Bacteria</taxon>
        <taxon>Pseudomonadati</taxon>
        <taxon>Pseudomonadota</taxon>
        <taxon>Gammaproteobacteria</taxon>
        <taxon>Moraxellales</taxon>
        <taxon>Moraxellaceae</taxon>
        <taxon>Acinetobacter</taxon>
    </lineage>
</organism>
<sequence>MNKEIQKIGVIGAGIMGTGIAQIAIQSQHEVYLFDVQPGAAKQAQAKLQDTFNKLVAKQKITEQQMGEALNNLHIAEEIEALQHCDLIIEAIVEKLEIKQSLMKQLEAIVDESTILASNTSSLSITAIAAECKHPERVAGYHFFNPVPLMKVVEVIQGLRTRPEICNQLVALAQKMGHCPVRTKDTPGFIINHAGRAYGTEALKILSENVTSFSEIDQILKASLGFKMGPFELLDLTGLDVSHPVMESVYNQYYQEPRYRPNVLTQQLLTGKKLGRKTSEGFYRYMDQQKLDPVLSPKYSPIRHQVKRVWLSTEFQSDFTQLSQYLSERLILINHESKPSKNDLILIANYGEDATHAAQRLDVNPEQIVCIDMLGNFDRCRTLMPTLITQRKYIEAALDIFTQAECKAYVIQESLGFVAQRVLAMIVNLACDIAQQNIASVDDINAAVKLGLGYPHGPIEWGDAAGREKILLILERMTAISHDPRYRPSPWLQRRTKLNLSLNTPA</sequence>
<dbReference type="NCBIfam" id="NF006124">
    <property type="entry name" value="PRK08268.1"/>
    <property type="match status" value="1"/>
</dbReference>
<evidence type="ECO:0000259" key="4">
    <source>
        <dbReference type="Pfam" id="PF02737"/>
    </source>
</evidence>
<dbReference type="InterPro" id="IPR006108">
    <property type="entry name" value="3HC_DH_C"/>
</dbReference>
<dbReference type="EMBL" id="LUAW01000036">
    <property type="protein sequence ID" value="KYQ70976.1"/>
    <property type="molecule type" value="Genomic_DNA"/>
</dbReference>
<dbReference type="Pfam" id="PF00725">
    <property type="entry name" value="3HCDH"/>
    <property type="match status" value="2"/>
</dbReference>
<protein>
    <submittedName>
        <fullName evidence="5">3-hydroxyacyl-CoA dehydrogenase</fullName>
    </submittedName>
</protein>
<dbReference type="STRING" id="1806892.AZH43_16405"/>
<evidence type="ECO:0000313" key="5">
    <source>
        <dbReference type="EMBL" id="KYQ70976.1"/>
    </source>
</evidence>
<keyword evidence="2" id="KW-0520">NAD</keyword>
<dbReference type="InterPro" id="IPR036291">
    <property type="entry name" value="NAD(P)-bd_dom_sf"/>
</dbReference>
<dbReference type="Gene3D" id="3.40.50.720">
    <property type="entry name" value="NAD(P)-binding Rossmann-like Domain"/>
    <property type="match status" value="1"/>
</dbReference>
<evidence type="ECO:0000313" key="6">
    <source>
        <dbReference type="Proteomes" id="UP000076276"/>
    </source>
</evidence>
<evidence type="ECO:0000256" key="1">
    <source>
        <dbReference type="ARBA" id="ARBA00023002"/>
    </source>
</evidence>
<gene>
    <name evidence="5" type="ORF">AZH43_16405</name>
</gene>